<dbReference type="OMA" id="ILTEDMR"/>
<dbReference type="RefSeq" id="XP_014256672.1">
    <property type="nucleotide sequence ID" value="XM_014401186.2"/>
</dbReference>
<feature type="compositionally biased region" description="Basic and acidic residues" evidence="6">
    <location>
        <begin position="1"/>
        <end position="23"/>
    </location>
</feature>
<feature type="compositionally biased region" description="Acidic residues" evidence="6">
    <location>
        <begin position="439"/>
        <end position="472"/>
    </location>
</feature>
<dbReference type="Gene3D" id="1.25.40.180">
    <property type="match status" value="1"/>
</dbReference>
<keyword evidence="3" id="KW-0507">mRNA processing</keyword>
<dbReference type="SUPFAM" id="SSF48371">
    <property type="entry name" value="ARM repeat"/>
    <property type="match status" value="1"/>
</dbReference>
<dbReference type="AlphaFoldDB" id="A0A8I6S5T2"/>
<dbReference type="InterPro" id="IPR003890">
    <property type="entry name" value="MIF4G-like_typ-3"/>
</dbReference>
<comment type="similarity">
    <text evidence="2">Belongs to the CWC22 family.</text>
</comment>
<dbReference type="InterPro" id="IPR003891">
    <property type="entry name" value="Initiation_fac_eIF4g_MI"/>
</dbReference>
<dbReference type="KEGG" id="clec:106670664"/>
<dbReference type="InterPro" id="IPR016024">
    <property type="entry name" value="ARM-type_fold"/>
</dbReference>
<dbReference type="Proteomes" id="UP000494040">
    <property type="component" value="Unassembled WGS sequence"/>
</dbReference>
<feature type="compositionally biased region" description="Basic residues" evidence="6">
    <location>
        <begin position="726"/>
        <end position="735"/>
    </location>
</feature>
<evidence type="ECO:0000256" key="5">
    <source>
        <dbReference type="ARBA" id="ARBA00023242"/>
    </source>
</evidence>
<feature type="region of interest" description="Disordered" evidence="6">
    <location>
        <begin position="130"/>
        <end position="165"/>
    </location>
</feature>
<feature type="compositionally biased region" description="Basic and acidic residues" evidence="6">
    <location>
        <begin position="58"/>
        <end position="99"/>
    </location>
</feature>
<feature type="compositionally biased region" description="Basic and acidic residues" evidence="6">
    <location>
        <begin position="130"/>
        <end position="150"/>
    </location>
</feature>
<name>A0A8I6S5T2_CIMLE</name>
<feature type="domain" description="MI" evidence="7">
    <location>
        <begin position="489"/>
        <end position="605"/>
    </location>
</feature>
<keyword evidence="9" id="KW-1185">Reference proteome</keyword>
<comment type="subcellular location">
    <subcellularLocation>
        <location evidence="1">Nucleus speckle</location>
    </subcellularLocation>
</comment>
<dbReference type="GeneID" id="106670664"/>
<feature type="region of interest" description="Disordered" evidence="6">
    <location>
        <begin position="437"/>
        <end position="478"/>
    </location>
</feature>
<organism evidence="8 9">
    <name type="scientific">Cimex lectularius</name>
    <name type="common">Bed bug</name>
    <name type="synonym">Acanthia lectularia</name>
    <dbReference type="NCBI Taxonomy" id="79782"/>
    <lineage>
        <taxon>Eukaryota</taxon>
        <taxon>Metazoa</taxon>
        <taxon>Ecdysozoa</taxon>
        <taxon>Arthropoda</taxon>
        <taxon>Hexapoda</taxon>
        <taxon>Insecta</taxon>
        <taxon>Pterygota</taxon>
        <taxon>Neoptera</taxon>
        <taxon>Paraneoptera</taxon>
        <taxon>Hemiptera</taxon>
        <taxon>Heteroptera</taxon>
        <taxon>Panheteroptera</taxon>
        <taxon>Cimicomorpha</taxon>
        <taxon>Cimicidae</taxon>
        <taxon>Cimex</taxon>
    </lineage>
</organism>
<dbReference type="GO" id="GO:0003723">
    <property type="term" value="F:RNA binding"/>
    <property type="evidence" value="ECO:0007669"/>
    <property type="project" value="InterPro"/>
</dbReference>
<evidence type="ECO:0000256" key="3">
    <source>
        <dbReference type="ARBA" id="ARBA00022664"/>
    </source>
</evidence>
<evidence type="ECO:0000313" key="8">
    <source>
        <dbReference type="EnsemblMetazoa" id="XP_014256672.1"/>
    </source>
</evidence>
<dbReference type="InterPro" id="IPR050781">
    <property type="entry name" value="CWC22_splicing_factor"/>
</dbReference>
<sequence>MDAEQVKTEKKEKSESDNKEKRKECRKRPHSPKRRERDEGKRRERDEESSHSRRKHENGRERRDRRERRPRERHYDMDDYRPRRRDDDRRDRRDDNFKRYWGDKDKKVDETEPEIERNYLVGSRYYAENPAREKKMASSSGEDKENKSTEKPVNPSTLMTKTGGAYIPPGKLRLMQANITDKSSAEYQRIAWEALKKSIHGHINKVNTSNIGIVARLLFKENIIRGRGLLTRSIIQAQAASPTFTNVYASLVAIINSKFPNIGELLLKRVVIRFKRAYKRNDKTVCLTSSTFIAHLINQRVAHEILGLELLTLLVENPTDDSVEVAVSFLKEAGQKLSEVTSKGSNAIFDMLRNILHEGKLDKRIQYMIEVMFQVRKDEFQSFPAIIEELDLVDEEDQFTHLISLEDTMDQQEMLNVFKLDNDYEMNEDKYKSLRSEILDSDGESSYDDGEDDSSENSDDEDDDDNDDDDDQGEKKMTILDNTETNLIALRKTIYLTIQSSLDFEECAHKLLKMEIKPGQEQELCHMFLDCCAEQRTYEKFFGLLAQRFCQVNQIYVAPFEQIFSNSYSTVHRLDTNKLRNVAKFFAHLLFTDAISWAVLSFIKLNEEDTTSSSRIFIKILFQELSEYLGLANLNTRLKDPSLQSSMEGLFPRDNPKNTRFAINFFTSIGLGGLTDELREHLKSQPKPVPVSQLVQEISSSSSSSSSDLDSSSDSSSSESEEEVKKKKKKKPSKSKSKESAKKKTTKTKKQVKKKDKKQKKKKKD</sequence>
<dbReference type="GO" id="GO:0016607">
    <property type="term" value="C:nuclear speck"/>
    <property type="evidence" value="ECO:0007669"/>
    <property type="project" value="UniProtKB-SubCell"/>
</dbReference>
<feature type="compositionally biased region" description="Basic residues" evidence="6">
    <location>
        <begin position="24"/>
        <end position="34"/>
    </location>
</feature>
<dbReference type="CTD" id="35099"/>
<dbReference type="PROSITE" id="PS51366">
    <property type="entry name" value="MI"/>
    <property type="match status" value="1"/>
</dbReference>
<keyword evidence="5" id="KW-0539">Nucleus</keyword>
<keyword evidence="4" id="KW-0508">mRNA splicing</keyword>
<dbReference type="GO" id="GO:0000398">
    <property type="term" value="P:mRNA splicing, via spliceosome"/>
    <property type="evidence" value="ECO:0007669"/>
    <property type="project" value="TreeGrafter"/>
</dbReference>
<dbReference type="SMART" id="SM00543">
    <property type="entry name" value="MIF4G"/>
    <property type="match status" value="1"/>
</dbReference>
<evidence type="ECO:0000313" key="9">
    <source>
        <dbReference type="Proteomes" id="UP000494040"/>
    </source>
</evidence>
<dbReference type="Pfam" id="PF02847">
    <property type="entry name" value="MA3"/>
    <property type="match status" value="1"/>
</dbReference>
<evidence type="ECO:0000256" key="6">
    <source>
        <dbReference type="SAM" id="MobiDB-lite"/>
    </source>
</evidence>
<dbReference type="Pfam" id="PF02854">
    <property type="entry name" value="MIF4G"/>
    <property type="match status" value="1"/>
</dbReference>
<protein>
    <recommendedName>
        <fullName evidence="7">MI domain-containing protein</fullName>
    </recommendedName>
</protein>
<dbReference type="OrthoDB" id="1924287at2759"/>
<reference evidence="8" key="1">
    <citation type="submission" date="2022-01" db="UniProtKB">
        <authorList>
            <consortium name="EnsemblMetazoa"/>
        </authorList>
    </citation>
    <scope>IDENTIFICATION</scope>
</reference>
<evidence type="ECO:0000256" key="1">
    <source>
        <dbReference type="ARBA" id="ARBA00004324"/>
    </source>
</evidence>
<feature type="compositionally biased region" description="Basic and acidic residues" evidence="6">
    <location>
        <begin position="35"/>
        <end position="51"/>
    </location>
</feature>
<accession>A0A8I6S5T2</accession>
<feature type="compositionally biased region" description="Basic residues" evidence="6">
    <location>
        <begin position="743"/>
        <end position="765"/>
    </location>
</feature>
<dbReference type="EnsemblMetazoa" id="XM_014401186.2">
    <property type="protein sequence ID" value="XP_014256672.1"/>
    <property type="gene ID" value="LOC106670664"/>
</dbReference>
<dbReference type="PANTHER" id="PTHR18034">
    <property type="entry name" value="CELL CYCLE CONTROL PROTEIN CWF22-RELATED"/>
    <property type="match status" value="1"/>
</dbReference>
<evidence type="ECO:0000256" key="2">
    <source>
        <dbReference type="ARBA" id="ARBA00006856"/>
    </source>
</evidence>
<evidence type="ECO:0000259" key="7">
    <source>
        <dbReference type="PROSITE" id="PS51366"/>
    </source>
</evidence>
<feature type="region of interest" description="Disordered" evidence="6">
    <location>
        <begin position="683"/>
        <end position="765"/>
    </location>
</feature>
<proteinExistence type="inferred from homology"/>
<dbReference type="SMART" id="SM00544">
    <property type="entry name" value="MA3"/>
    <property type="match status" value="1"/>
</dbReference>
<evidence type="ECO:0000256" key="4">
    <source>
        <dbReference type="ARBA" id="ARBA00023187"/>
    </source>
</evidence>
<dbReference type="FunFam" id="1.25.40.180:FF:000004">
    <property type="entry name" value="pre-mRNA-splicing factor CWC22 homolog"/>
    <property type="match status" value="1"/>
</dbReference>
<feature type="region of interest" description="Disordered" evidence="6">
    <location>
        <begin position="1"/>
        <end position="99"/>
    </location>
</feature>
<dbReference type="PANTHER" id="PTHR18034:SF3">
    <property type="entry name" value="PRE-MRNA-SPLICING FACTOR CWC22 HOMOLOG"/>
    <property type="match status" value="1"/>
</dbReference>
<feature type="compositionally biased region" description="Low complexity" evidence="6">
    <location>
        <begin position="699"/>
        <end position="718"/>
    </location>
</feature>
<dbReference type="GO" id="GO:0071013">
    <property type="term" value="C:catalytic step 2 spliceosome"/>
    <property type="evidence" value="ECO:0007669"/>
    <property type="project" value="TreeGrafter"/>
</dbReference>